<sequence>MRVLRDRRGQCQFPSGSVATIGNFDGVHLGHQSVLSQTKRQAERLELPAVIIIFEPQPAEFFMLAKAPRRLTPLRDKLLALNEAKIDAVLCLSFDADFAELTADAFIQEVLIKQLNIQHVVIGDDFRFGKKRLGDFNLLARWGKKRGFAVSPVDTLSQNAERVSSTRVRHALDQGDFTQAQILLGRAYQLNGRVIHGDKRGRTIGFPTANIALKRPSILHGVYVVSCQVRGQTVRGVANVGQRPTVGGRRWLLEVHLFGFQQEIYGEYITVEFLQRLRGEQRFESFDALKVQILDDVEKAQACFQAED</sequence>
<dbReference type="FunFam" id="3.40.50.620:FF:000021">
    <property type="entry name" value="Riboflavin biosynthesis protein"/>
    <property type="match status" value="1"/>
</dbReference>
<dbReference type="InterPro" id="IPR023468">
    <property type="entry name" value="Riboflavin_kinase"/>
</dbReference>
<accession>A0A1L6TH20</accession>
<dbReference type="NCBIfam" id="NF004163">
    <property type="entry name" value="PRK05627.1-6"/>
    <property type="match status" value="1"/>
</dbReference>
<dbReference type="GO" id="GO:0005524">
    <property type="term" value="F:ATP binding"/>
    <property type="evidence" value="ECO:0007669"/>
    <property type="project" value="UniProtKB-UniRule"/>
</dbReference>
<keyword evidence="10 15" id="KW-0274">FAD</keyword>
<dbReference type="GO" id="GO:0009398">
    <property type="term" value="P:FMN biosynthetic process"/>
    <property type="evidence" value="ECO:0007669"/>
    <property type="project" value="UniProtKB-UniRule"/>
</dbReference>
<dbReference type="CDD" id="cd02064">
    <property type="entry name" value="FAD_synthetase_N"/>
    <property type="match status" value="1"/>
</dbReference>
<dbReference type="InterPro" id="IPR015864">
    <property type="entry name" value="FAD_synthase"/>
</dbReference>
<dbReference type="RefSeq" id="WP_017377282.1">
    <property type="nucleotide sequence ID" value="NZ_CP012508.1"/>
</dbReference>
<dbReference type="NCBIfam" id="TIGR00125">
    <property type="entry name" value="cyt_tran_rel"/>
    <property type="match status" value="1"/>
</dbReference>
<dbReference type="InterPro" id="IPR002606">
    <property type="entry name" value="Riboflavin_kinase_bac"/>
</dbReference>
<evidence type="ECO:0000256" key="2">
    <source>
        <dbReference type="ARBA" id="ARBA00004726"/>
    </source>
</evidence>
<evidence type="ECO:0000256" key="1">
    <source>
        <dbReference type="ARBA" id="ARBA00002121"/>
    </source>
</evidence>
<dbReference type="Gene3D" id="3.40.50.620">
    <property type="entry name" value="HUPs"/>
    <property type="match status" value="1"/>
</dbReference>
<keyword evidence="4 15" id="KW-0285">Flavoprotein</keyword>
<dbReference type="SUPFAM" id="SSF82114">
    <property type="entry name" value="Riboflavin kinase-like"/>
    <property type="match status" value="1"/>
</dbReference>
<dbReference type="PANTHER" id="PTHR22749:SF6">
    <property type="entry name" value="RIBOFLAVIN KINASE"/>
    <property type="match status" value="1"/>
</dbReference>
<dbReference type="EC" id="2.7.7.2" evidence="15"/>
<evidence type="ECO:0000256" key="4">
    <source>
        <dbReference type="ARBA" id="ARBA00022630"/>
    </source>
</evidence>
<dbReference type="Pfam" id="PF06574">
    <property type="entry name" value="FAD_syn"/>
    <property type="match status" value="1"/>
</dbReference>
<comment type="catalytic activity">
    <reaction evidence="14 15">
        <text>FMN + ATP + H(+) = FAD + diphosphate</text>
        <dbReference type="Rhea" id="RHEA:17237"/>
        <dbReference type="ChEBI" id="CHEBI:15378"/>
        <dbReference type="ChEBI" id="CHEBI:30616"/>
        <dbReference type="ChEBI" id="CHEBI:33019"/>
        <dbReference type="ChEBI" id="CHEBI:57692"/>
        <dbReference type="ChEBI" id="CHEBI:58210"/>
        <dbReference type="EC" id="2.7.7.2"/>
    </reaction>
</comment>
<organism evidence="16 17">
    <name type="scientific">Piscirickettsia salmonis</name>
    <dbReference type="NCBI Taxonomy" id="1238"/>
    <lineage>
        <taxon>Bacteria</taxon>
        <taxon>Pseudomonadati</taxon>
        <taxon>Pseudomonadota</taxon>
        <taxon>Gammaproteobacteria</taxon>
        <taxon>Thiotrichales</taxon>
        <taxon>Piscirickettsiaceae</taxon>
        <taxon>Piscirickettsia</taxon>
    </lineage>
</organism>
<evidence type="ECO:0000256" key="7">
    <source>
        <dbReference type="ARBA" id="ARBA00022695"/>
    </source>
</evidence>
<evidence type="ECO:0000256" key="8">
    <source>
        <dbReference type="ARBA" id="ARBA00022741"/>
    </source>
</evidence>
<comment type="function">
    <text evidence="1">Catalyzes the phosphorylation of riboflavin to FMN followed by the adenylation of FMN to FAD.</text>
</comment>
<keyword evidence="5 15" id="KW-0288">FMN</keyword>
<dbReference type="PANTHER" id="PTHR22749">
    <property type="entry name" value="RIBOFLAVIN KINASE/FMN ADENYLYLTRANSFERASE"/>
    <property type="match status" value="1"/>
</dbReference>
<evidence type="ECO:0000256" key="15">
    <source>
        <dbReference type="PIRNR" id="PIRNR004491"/>
    </source>
</evidence>
<evidence type="ECO:0000256" key="14">
    <source>
        <dbReference type="ARBA" id="ARBA00049494"/>
    </source>
</evidence>
<dbReference type="InterPro" id="IPR015865">
    <property type="entry name" value="Riboflavin_kinase_bac/euk"/>
</dbReference>
<comment type="similarity">
    <text evidence="15">Belongs to the ribF family.</text>
</comment>
<dbReference type="EC" id="2.7.1.26" evidence="15"/>
<dbReference type="NCBIfam" id="TIGR00083">
    <property type="entry name" value="ribF"/>
    <property type="match status" value="1"/>
</dbReference>
<gene>
    <name evidence="16" type="ORF">KU39_488</name>
</gene>
<dbReference type="SMART" id="SM00904">
    <property type="entry name" value="Flavokinase"/>
    <property type="match status" value="1"/>
</dbReference>
<dbReference type="GO" id="GO:0008531">
    <property type="term" value="F:riboflavin kinase activity"/>
    <property type="evidence" value="ECO:0007669"/>
    <property type="project" value="UniProtKB-UniRule"/>
</dbReference>
<keyword evidence="11 15" id="KW-0067">ATP-binding</keyword>
<keyword evidence="7 15" id="KW-0548">Nucleotidyltransferase</keyword>
<evidence type="ECO:0000256" key="10">
    <source>
        <dbReference type="ARBA" id="ARBA00022827"/>
    </source>
</evidence>
<proteinExistence type="inferred from homology"/>
<evidence type="ECO:0000256" key="11">
    <source>
        <dbReference type="ARBA" id="ARBA00022840"/>
    </source>
</evidence>
<dbReference type="PIRSF" id="PIRSF004491">
    <property type="entry name" value="FAD_Synth"/>
    <property type="match status" value="1"/>
</dbReference>
<keyword evidence="8 15" id="KW-0547">Nucleotide-binding</keyword>
<reference evidence="16 17" key="1">
    <citation type="journal article" date="2014" name="Genome Announc.">
        <title>Comparative Genome Analysis of Two Isolates of the Fish Pathogen Piscirickettsia salmonis from Different Hosts Reveals Major Differences in Virulence-Associated Secretion Systems.</title>
        <authorList>
            <person name="Bohle H."/>
            <person name="Henriquez P."/>
            <person name="Grothusen H."/>
            <person name="Navas E."/>
            <person name="Sandoval A."/>
            <person name="Bustamante F."/>
            <person name="Bustos P."/>
            <person name="Mancilla M."/>
        </authorList>
    </citation>
    <scope>NUCLEOTIDE SEQUENCE [LARGE SCALE GENOMIC DNA]</scope>
    <source>
        <strain evidence="17">B1-32597</strain>
    </source>
</reference>
<name>A0A1L6TH20_PISSA</name>
<evidence type="ECO:0000256" key="6">
    <source>
        <dbReference type="ARBA" id="ARBA00022679"/>
    </source>
</evidence>
<dbReference type="GO" id="GO:0009231">
    <property type="term" value="P:riboflavin biosynthetic process"/>
    <property type="evidence" value="ECO:0007669"/>
    <property type="project" value="InterPro"/>
</dbReference>
<dbReference type="InterPro" id="IPR023465">
    <property type="entry name" value="Riboflavin_kinase_dom_sf"/>
</dbReference>
<evidence type="ECO:0000256" key="13">
    <source>
        <dbReference type="ARBA" id="ARBA00047880"/>
    </source>
</evidence>
<dbReference type="InterPro" id="IPR014729">
    <property type="entry name" value="Rossmann-like_a/b/a_fold"/>
</dbReference>
<comment type="pathway">
    <text evidence="3 15">Cofactor biosynthesis; FMN biosynthesis; FMN from riboflavin (ATP route): step 1/1.</text>
</comment>
<keyword evidence="12" id="KW-0511">Multifunctional enzyme</keyword>
<dbReference type="Pfam" id="PF01687">
    <property type="entry name" value="Flavokinase"/>
    <property type="match status" value="1"/>
</dbReference>
<dbReference type="NCBIfam" id="NF004160">
    <property type="entry name" value="PRK05627.1-3"/>
    <property type="match status" value="1"/>
</dbReference>
<evidence type="ECO:0000256" key="3">
    <source>
        <dbReference type="ARBA" id="ARBA00005201"/>
    </source>
</evidence>
<evidence type="ECO:0000256" key="12">
    <source>
        <dbReference type="ARBA" id="ARBA00023268"/>
    </source>
</evidence>
<evidence type="ECO:0000256" key="5">
    <source>
        <dbReference type="ARBA" id="ARBA00022643"/>
    </source>
</evidence>
<keyword evidence="6 15" id="KW-0808">Transferase</keyword>
<protein>
    <recommendedName>
        <fullName evidence="15">Riboflavin biosynthesis protein</fullName>
    </recommendedName>
    <domain>
        <recommendedName>
            <fullName evidence="15">Riboflavin kinase</fullName>
            <ecNumber evidence="15">2.7.1.26</ecNumber>
        </recommendedName>
        <alternativeName>
            <fullName evidence="15">Flavokinase</fullName>
        </alternativeName>
    </domain>
    <domain>
        <recommendedName>
            <fullName evidence="15">FMN adenylyltransferase</fullName>
            <ecNumber evidence="15">2.7.7.2</ecNumber>
        </recommendedName>
        <alternativeName>
            <fullName evidence="15">FAD pyrophosphorylase</fullName>
        </alternativeName>
        <alternativeName>
            <fullName evidence="15">FAD synthase</fullName>
        </alternativeName>
    </domain>
</protein>
<dbReference type="NCBIfam" id="NF004159">
    <property type="entry name" value="PRK05627.1-2"/>
    <property type="match status" value="1"/>
</dbReference>
<evidence type="ECO:0000313" key="17">
    <source>
        <dbReference type="Proteomes" id="UP000029558"/>
    </source>
</evidence>
<dbReference type="InterPro" id="IPR004821">
    <property type="entry name" value="Cyt_trans-like"/>
</dbReference>
<evidence type="ECO:0000256" key="9">
    <source>
        <dbReference type="ARBA" id="ARBA00022777"/>
    </source>
</evidence>
<dbReference type="GO" id="GO:0003919">
    <property type="term" value="F:FMN adenylyltransferase activity"/>
    <property type="evidence" value="ECO:0007669"/>
    <property type="project" value="UniProtKB-UniRule"/>
</dbReference>
<dbReference type="Proteomes" id="UP000029558">
    <property type="component" value="Chromosome"/>
</dbReference>
<keyword evidence="9 15" id="KW-0418">Kinase</keyword>
<dbReference type="SUPFAM" id="SSF52374">
    <property type="entry name" value="Nucleotidylyl transferase"/>
    <property type="match status" value="1"/>
</dbReference>
<dbReference type="NCBIfam" id="NF004162">
    <property type="entry name" value="PRK05627.1-5"/>
    <property type="match status" value="1"/>
</dbReference>
<dbReference type="Gene3D" id="2.40.30.30">
    <property type="entry name" value="Riboflavin kinase-like"/>
    <property type="match status" value="1"/>
</dbReference>
<comment type="catalytic activity">
    <reaction evidence="13 15">
        <text>riboflavin + ATP = FMN + ADP + H(+)</text>
        <dbReference type="Rhea" id="RHEA:14357"/>
        <dbReference type="ChEBI" id="CHEBI:15378"/>
        <dbReference type="ChEBI" id="CHEBI:30616"/>
        <dbReference type="ChEBI" id="CHEBI:57986"/>
        <dbReference type="ChEBI" id="CHEBI:58210"/>
        <dbReference type="ChEBI" id="CHEBI:456216"/>
        <dbReference type="EC" id="2.7.1.26"/>
    </reaction>
</comment>
<evidence type="ECO:0000313" key="16">
    <source>
        <dbReference type="EMBL" id="ALB21672.1"/>
    </source>
</evidence>
<comment type="pathway">
    <text evidence="2 15">Cofactor biosynthesis; FAD biosynthesis; FAD from FMN: step 1/1.</text>
</comment>
<dbReference type="AlphaFoldDB" id="A0A1L6TH20"/>
<dbReference type="EMBL" id="CP012508">
    <property type="protein sequence ID" value="ALB21672.1"/>
    <property type="molecule type" value="Genomic_DNA"/>
</dbReference>
<dbReference type="OrthoDB" id="9803667at2"/>
<dbReference type="GO" id="GO:0006747">
    <property type="term" value="P:FAD biosynthetic process"/>
    <property type="evidence" value="ECO:0007669"/>
    <property type="project" value="UniProtKB-UniRule"/>
</dbReference>